<dbReference type="Gene3D" id="3.40.50.1000">
    <property type="entry name" value="HAD superfamily/HAD-like"/>
    <property type="match status" value="1"/>
</dbReference>
<proteinExistence type="predicted"/>
<reference evidence="1 2" key="1">
    <citation type="submission" date="2024-02" db="EMBL/GenBank/DDBJ databases">
        <title>A draft genome for the cacao thread blight pathogen Marasmius crinis-equi.</title>
        <authorList>
            <person name="Cohen S.P."/>
            <person name="Baruah I.K."/>
            <person name="Amoako-Attah I."/>
            <person name="Bukari Y."/>
            <person name="Meinhardt L.W."/>
            <person name="Bailey B.A."/>
        </authorList>
    </citation>
    <scope>NUCLEOTIDE SEQUENCE [LARGE SCALE GENOMIC DNA]</scope>
    <source>
        <strain evidence="1 2">GH-76</strain>
    </source>
</reference>
<sequence length="499" mass="56125">MASLYNSLKSDMLLYHTLILDVSSLLVQTSDLPQDTRLLLHNIQSSAIWAQYEKGRITAELCYTTLSHELSVEVSKIDRALRVSRASRACNIDFINLLRQIRKSNSSASRFFAAGNASQDEFEQVKQLFGQHDWEGLFDGVFPSWQVGARKPELSFFKHIISAAQIDASCTIYIDSSPDSVLGAVSQGFHGILYQGLLSSLEQSLANLLHDPVERGQGFLKGNAGALGSVCDGAVVQENFSQLLILELTGDMSLVSLVRKETPGRWHFFQEKLTIGQFTTAEFPFDLDTTSVGLTNVKEEDTGLVMSVMDKMLDYVDEDGIVQTYFDHNRRRIDPVVCVNVLSLFLNYSRIEQLDRTLQWVYEVLLNRAYIHGTRYYTTAEAFLFFLCRMLRQYCPSSSGEIRERFLPLLKERISERVGTAADALNLAMRVIICDYVGVKNEVDYRDLRSAQQQDGGWEAGGLYRFGNSGYVLKNRGLTTAMAIQAIREHQAGGYSQIL</sequence>
<accession>A0ABR3F187</accession>
<dbReference type="PANTHER" id="PTHR43611">
    <property type="entry name" value="ALPHA-D-GLUCOSE 1-PHOSPHATE PHOSPHATASE"/>
    <property type="match status" value="1"/>
</dbReference>
<dbReference type="EMBL" id="JBAHYK010001235">
    <property type="protein sequence ID" value="KAL0568900.1"/>
    <property type="molecule type" value="Genomic_DNA"/>
</dbReference>
<dbReference type="InterPro" id="IPR023214">
    <property type="entry name" value="HAD_sf"/>
</dbReference>
<comment type="caution">
    <text evidence="1">The sequence shown here is derived from an EMBL/GenBank/DDBJ whole genome shotgun (WGS) entry which is preliminary data.</text>
</comment>
<dbReference type="Proteomes" id="UP001465976">
    <property type="component" value="Unassembled WGS sequence"/>
</dbReference>
<dbReference type="InterPro" id="IPR023198">
    <property type="entry name" value="PGP-like_dom2"/>
</dbReference>
<dbReference type="Gene3D" id="1.10.150.240">
    <property type="entry name" value="Putative phosphatase, domain 2"/>
    <property type="match status" value="1"/>
</dbReference>
<protein>
    <recommendedName>
        <fullName evidence="3">HAD-like protein</fullName>
    </recommendedName>
</protein>
<gene>
    <name evidence="1" type="ORF">V5O48_013070</name>
</gene>
<evidence type="ECO:0000313" key="2">
    <source>
        <dbReference type="Proteomes" id="UP001465976"/>
    </source>
</evidence>
<organism evidence="1 2">
    <name type="scientific">Marasmius crinis-equi</name>
    <dbReference type="NCBI Taxonomy" id="585013"/>
    <lineage>
        <taxon>Eukaryota</taxon>
        <taxon>Fungi</taxon>
        <taxon>Dikarya</taxon>
        <taxon>Basidiomycota</taxon>
        <taxon>Agaricomycotina</taxon>
        <taxon>Agaricomycetes</taxon>
        <taxon>Agaricomycetidae</taxon>
        <taxon>Agaricales</taxon>
        <taxon>Marasmiineae</taxon>
        <taxon>Marasmiaceae</taxon>
        <taxon>Marasmius</taxon>
    </lineage>
</organism>
<dbReference type="SUPFAM" id="SSF56784">
    <property type="entry name" value="HAD-like"/>
    <property type="match status" value="1"/>
</dbReference>
<dbReference type="PANTHER" id="PTHR43611:SF3">
    <property type="entry name" value="FLAVIN MONONUCLEOTIDE HYDROLASE 1, CHLOROPLATIC"/>
    <property type="match status" value="1"/>
</dbReference>
<evidence type="ECO:0000313" key="1">
    <source>
        <dbReference type="EMBL" id="KAL0568900.1"/>
    </source>
</evidence>
<dbReference type="InterPro" id="IPR036412">
    <property type="entry name" value="HAD-like_sf"/>
</dbReference>
<name>A0ABR3F187_9AGAR</name>
<keyword evidence="2" id="KW-1185">Reference proteome</keyword>
<evidence type="ECO:0008006" key="3">
    <source>
        <dbReference type="Google" id="ProtNLM"/>
    </source>
</evidence>